<dbReference type="Proteomes" id="UP001385892">
    <property type="component" value="Unassembled WGS sequence"/>
</dbReference>
<protein>
    <recommendedName>
        <fullName evidence="3">Restriction endonuclease</fullName>
    </recommendedName>
</protein>
<evidence type="ECO:0000313" key="1">
    <source>
        <dbReference type="EMBL" id="MEJ8850186.1"/>
    </source>
</evidence>
<name>A0ABU8WRQ9_9BURK</name>
<gene>
    <name evidence="1" type="ORF">WKW82_26335</name>
</gene>
<sequence length="314" mass="35051">MPRRSNAVGENFESCRYVSLREALEYFGAFIGKTESANHIKPLHWYVACRLVIEGGFHPDDVWPRPPFKVTKKRGELQLEFAPELAHGKERTVLGGMKTKDVDVVVSMDGIGPVIAVSCKGVTGAFRNLTNRMEETIGECTNLHSFYPALVLGYFCVIRANREINVGALEGVAMDAEGPAAELKKNDIAIDAGGKVVESLIRFHEALRELQGRRGIRNDVSRYETIALGLVQPTGTDVGEVLADFPQADSPIRIERFFQTIYARYEERYVLAAPALKSTTRRNEWSTASPLFAQNLQGLDEFPELNYEPRLTDD</sequence>
<proteinExistence type="predicted"/>
<evidence type="ECO:0000313" key="2">
    <source>
        <dbReference type="Proteomes" id="UP001385892"/>
    </source>
</evidence>
<keyword evidence="2" id="KW-1185">Reference proteome</keyword>
<comment type="caution">
    <text evidence="1">The sequence shown here is derived from an EMBL/GenBank/DDBJ whole genome shotgun (WGS) entry which is preliminary data.</text>
</comment>
<organism evidence="1 2">
    <name type="scientific">Variovorax rhizosphaerae</name>
    <dbReference type="NCBI Taxonomy" id="1836200"/>
    <lineage>
        <taxon>Bacteria</taxon>
        <taxon>Pseudomonadati</taxon>
        <taxon>Pseudomonadota</taxon>
        <taxon>Betaproteobacteria</taxon>
        <taxon>Burkholderiales</taxon>
        <taxon>Comamonadaceae</taxon>
        <taxon>Variovorax</taxon>
    </lineage>
</organism>
<dbReference type="RefSeq" id="WP_340345428.1">
    <property type="nucleotide sequence ID" value="NZ_JBBKZT010000013.1"/>
</dbReference>
<accession>A0ABU8WRQ9</accession>
<reference evidence="1 2" key="1">
    <citation type="submission" date="2024-03" db="EMBL/GenBank/DDBJ databases">
        <title>Novel species of the genus Variovorax.</title>
        <authorList>
            <person name="Liu Q."/>
            <person name="Xin Y.-H."/>
        </authorList>
    </citation>
    <scope>NUCLEOTIDE SEQUENCE [LARGE SCALE GENOMIC DNA]</scope>
    <source>
        <strain evidence="1 2">KACC 18900</strain>
    </source>
</reference>
<dbReference type="EMBL" id="JBBKZT010000013">
    <property type="protein sequence ID" value="MEJ8850186.1"/>
    <property type="molecule type" value="Genomic_DNA"/>
</dbReference>
<evidence type="ECO:0008006" key="3">
    <source>
        <dbReference type="Google" id="ProtNLM"/>
    </source>
</evidence>